<evidence type="ECO:0008006" key="4">
    <source>
        <dbReference type="Google" id="ProtNLM"/>
    </source>
</evidence>
<dbReference type="RefSeq" id="WP_116701580.1">
    <property type="nucleotide sequence ID" value="NZ_QUWV01000003.1"/>
</dbReference>
<dbReference type="Proteomes" id="UP000262371">
    <property type="component" value="Unassembled WGS sequence"/>
</dbReference>
<reference evidence="2 3" key="1">
    <citation type="submission" date="2018-08" db="EMBL/GenBank/DDBJ databases">
        <title>Komagataeibacter sp. AV 382.</title>
        <authorList>
            <person name="Skraban J."/>
            <person name="Trcek J."/>
        </authorList>
    </citation>
    <scope>NUCLEOTIDE SEQUENCE [LARGE SCALE GENOMIC DNA]</scope>
    <source>
        <strain evidence="2 3">AV 382</strain>
    </source>
</reference>
<dbReference type="GO" id="GO:0006355">
    <property type="term" value="P:regulation of DNA-templated transcription"/>
    <property type="evidence" value="ECO:0007669"/>
    <property type="project" value="InterPro"/>
</dbReference>
<feature type="region of interest" description="Disordered" evidence="1">
    <location>
        <begin position="1"/>
        <end position="20"/>
    </location>
</feature>
<proteinExistence type="predicted"/>
<keyword evidence="3" id="KW-1185">Reference proteome</keyword>
<dbReference type="SUPFAM" id="SSF47598">
    <property type="entry name" value="Ribbon-helix-helix"/>
    <property type="match status" value="1"/>
</dbReference>
<dbReference type="AlphaFoldDB" id="A0A371Z4P3"/>
<dbReference type="OrthoDB" id="7508186at2"/>
<evidence type="ECO:0000313" key="2">
    <source>
        <dbReference type="EMBL" id="RFD21462.1"/>
    </source>
</evidence>
<sequence length="80" mass="8790">MSIPARKGPFAARPGDADRWIRAPRTGPAAPVHTARLTIDVTPALRARIKVVAFRRGITVADMLRACLEREFPDSPGEDR</sequence>
<evidence type="ECO:0000313" key="3">
    <source>
        <dbReference type="Proteomes" id="UP000262371"/>
    </source>
</evidence>
<evidence type="ECO:0000256" key="1">
    <source>
        <dbReference type="SAM" id="MobiDB-lite"/>
    </source>
</evidence>
<name>A0A371Z4P3_9PROT</name>
<protein>
    <recommendedName>
        <fullName evidence="4">Chromosome partitioning protein ParB</fullName>
    </recommendedName>
</protein>
<accession>A0A371Z4P3</accession>
<dbReference type="InterPro" id="IPR010985">
    <property type="entry name" value="Ribbon_hlx_hlx"/>
</dbReference>
<organism evidence="2 3">
    <name type="scientific">Komagataeibacter melaceti</name>
    <dbReference type="NCBI Taxonomy" id="2766577"/>
    <lineage>
        <taxon>Bacteria</taxon>
        <taxon>Pseudomonadati</taxon>
        <taxon>Pseudomonadota</taxon>
        <taxon>Alphaproteobacteria</taxon>
        <taxon>Acetobacterales</taxon>
        <taxon>Acetobacteraceae</taxon>
        <taxon>Komagataeibacter</taxon>
    </lineage>
</organism>
<comment type="caution">
    <text evidence="2">The sequence shown here is derived from an EMBL/GenBank/DDBJ whole genome shotgun (WGS) entry which is preliminary data.</text>
</comment>
<dbReference type="EMBL" id="QUWV01000003">
    <property type="protein sequence ID" value="RFD21462.1"/>
    <property type="molecule type" value="Genomic_DNA"/>
</dbReference>
<gene>
    <name evidence="2" type="ORF">DY926_00475</name>
</gene>